<feature type="compositionally biased region" description="Polar residues" evidence="7">
    <location>
        <begin position="1"/>
        <end position="18"/>
    </location>
</feature>
<gene>
    <name evidence="11" type="ORF">BJ085DRAFT_37530</name>
</gene>
<keyword evidence="1" id="KW-0547">Nucleotide-binding</keyword>
<keyword evidence="4" id="KW-0067">ATP-binding</keyword>
<dbReference type="SUPFAM" id="SSF52540">
    <property type="entry name" value="P-loop containing nucleoside triphosphate hydrolases"/>
    <property type="match status" value="2"/>
</dbReference>
<keyword evidence="5" id="KW-0694">RNA-binding</keyword>
<dbReference type="SMART" id="SM00487">
    <property type="entry name" value="DEXDc"/>
    <property type="match status" value="1"/>
</dbReference>
<reference evidence="12" key="1">
    <citation type="journal article" date="2018" name="Nat. Microbiol.">
        <title>Leveraging single-cell genomics to expand the fungal tree of life.</title>
        <authorList>
            <person name="Ahrendt S.R."/>
            <person name="Quandt C.A."/>
            <person name="Ciobanu D."/>
            <person name="Clum A."/>
            <person name="Salamov A."/>
            <person name="Andreopoulos B."/>
            <person name="Cheng J.F."/>
            <person name="Woyke T."/>
            <person name="Pelin A."/>
            <person name="Henrissat B."/>
            <person name="Reynolds N.K."/>
            <person name="Benny G.L."/>
            <person name="Smith M.E."/>
            <person name="James T.Y."/>
            <person name="Grigoriev I.V."/>
        </authorList>
    </citation>
    <scope>NUCLEOTIDE SEQUENCE [LARGE SCALE GENOMIC DNA]</scope>
    <source>
        <strain evidence="12">RSA 468</strain>
    </source>
</reference>
<dbReference type="GO" id="GO:0003723">
    <property type="term" value="F:RNA binding"/>
    <property type="evidence" value="ECO:0007669"/>
    <property type="project" value="UniProtKB-KW"/>
</dbReference>
<feature type="short sequence motif" description="Q motif" evidence="6">
    <location>
        <begin position="226"/>
        <end position="254"/>
    </location>
</feature>
<feature type="domain" description="DEAD-box RNA helicase Q" evidence="10">
    <location>
        <begin position="226"/>
        <end position="254"/>
    </location>
</feature>
<dbReference type="GO" id="GO:0005524">
    <property type="term" value="F:ATP binding"/>
    <property type="evidence" value="ECO:0007669"/>
    <property type="project" value="UniProtKB-KW"/>
</dbReference>
<feature type="domain" description="Helicase ATP-binding" evidence="8">
    <location>
        <begin position="257"/>
        <end position="465"/>
    </location>
</feature>
<evidence type="ECO:0000256" key="5">
    <source>
        <dbReference type="ARBA" id="ARBA00022884"/>
    </source>
</evidence>
<dbReference type="STRING" id="215637.A0A4P9ZSJ7"/>
<accession>A0A4P9ZSJ7</accession>
<dbReference type="GO" id="GO:0016787">
    <property type="term" value="F:hydrolase activity"/>
    <property type="evidence" value="ECO:0007669"/>
    <property type="project" value="UniProtKB-KW"/>
</dbReference>
<dbReference type="PROSITE" id="PS51194">
    <property type="entry name" value="HELICASE_CTER"/>
    <property type="match status" value="1"/>
</dbReference>
<dbReference type="Pfam" id="PF00271">
    <property type="entry name" value="Helicase_C"/>
    <property type="match status" value="1"/>
</dbReference>
<feature type="region of interest" description="Disordered" evidence="7">
    <location>
        <begin position="111"/>
        <end position="138"/>
    </location>
</feature>
<evidence type="ECO:0000256" key="6">
    <source>
        <dbReference type="PROSITE-ProRule" id="PRU00552"/>
    </source>
</evidence>
<dbReference type="CDD" id="cd17946">
    <property type="entry name" value="DEADc_DDX24"/>
    <property type="match status" value="1"/>
</dbReference>
<feature type="region of interest" description="Disordered" evidence="7">
    <location>
        <begin position="1"/>
        <end position="59"/>
    </location>
</feature>
<dbReference type="GO" id="GO:0005829">
    <property type="term" value="C:cytosol"/>
    <property type="evidence" value="ECO:0007669"/>
    <property type="project" value="TreeGrafter"/>
</dbReference>
<keyword evidence="12" id="KW-1185">Reference proteome</keyword>
<evidence type="ECO:0000256" key="3">
    <source>
        <dbReference type="ARBA" id="ARBA00022806"/>
    </source>
</evidence>
<evidence type="ECO:0000256" key="4">
    <source>
        <dbReference type="ARBA" id="ARBA00022840"/>
    </source>
</evidence>
<feature type="compositionally biased region" description="Polar residues" evidence="7">
    <location>
        <begin position="164"/>
        <end position="181"/>
    </location>
</feature>
<organism evidence="11 12">
    <name type="scientific">Dimargaris cristalligena</name>
    <dbReference type="NCBI Taxonomy" id="215637"/>
    <lineage>
        <taxon>Eukaryota</taxon>
        <taxon>Fungi</taxon>
        <taxon>Fungi incertae sedis</taxon>
        <taxon>Zoopagomycota</taxon>
        <taxon>Kickxellomycotina</taxon>
        <taxon>Dimargaritomycetes</taxon>
        <taxon>Dimargaritales</taxon>
        <taxon>Dimargaritaceae</taxon>
        <taxon>Dimargaris</taxon>
    </lineage>
</organism>
<evidence type="ECO:0000259" key="9">
    <source>
        <dbReference type="PROSITE" id="PS51194"/>
    </source>
</evidence>
<feature type="domain" description="Helicase C-terminal" evidence="9">
    <location>
        <begin position="519"/>
        <end position="665"/>
    </location>
</feature>
<proteinExistence type="predicted"/>
<dbReference type="InterPro" id="IPR027417">
    <property type="entry name" value="P-loop_NTPase"/>
</dbReference>
<dbReference type="InterPro" id="IPR014001">
    <property type="entry name" value="Helicase_ATP-bd"/>
</dbReference>
<dbReference type="PROSITE" id="PS51192">
    <property type="entry name" value="HELICASE_ATP_BIND_1"/>
    <property type="match status" value="1"/>
</dbReference>
<dbReference type="InterPro" id="IPR011545">
    <property type="entry name" value="DEAD/DEAH_box_helicase_dom"/>
</dbReference>
<dbReference type="InterPro" id="IPR001650">
    <property type="entry name" value="Helicase_C-like"/>
</dbReference>
<dbReference type="PANTHER" id="PTHR47959">
    <property type="entry name" value="ATP-DEPENDENT RNA HELICASE RHLE-RELATED"/>
    <property type="match status" value="1"/>
</dbReference>
<name>A0A4P9ZSJ7_9FUNG</name>
<dbReference type="InterPro" id="IPR014014">
    <property type="entry name" value="RNA_helicase_DEAD_Q_motif"/>
</dbReference>
<feature type="compositionally biased region" description="Acidic residues" evidence="7">
    <location>
        <begin position="45"/>
        <end position="54"/>
    </location>
</feature>
<dbReference type="AlphaFoldDB" id="A0A4P9ZSJ7"/>
<evidence type="ECO:0000256" key="1">
    <source>
        <dbReference type="ARBA" id="ARBA00022741"/>
    </source>
</evidence>
<feature type="region of interest" description="Disordered" evidence="7">
    <location>
        <begin position="155"/>
        <end position="223"/>
    </location>
</feature>
<dbReference type="InterPro" id="IPR050079">
    <property type="entry name" value="DEAD_box_RNA_helicase"/>
</dbReference>
<keyword evidence="3" id="KW-0347">Helicase</keyword>
<feature type="compositionally biased region" description="Basic residues" evidence="7">
    <location>
        <begin position="19"/>
        <end position="35"/>
    </location>
</feature>
<dbReference type="Gene3D" id="3.40.50.300">
    <property type="entry name" value="P-loop containing nucleotide triphosphate hydrolases"/>
    <property type="match status" value="2"/>
</dbReference>
<evidence type="ECO:0000259" key="8">
    <source>
        <dbReference type="PROSITE" id="PS51192"/>
    </source>
</evidence>
<dbReference type="SMART" id="SM00490">
    <property type="entry name" value="HELICc"/>
    <property type="match status" value="1"/>
</dbReference>
<evidence type="ECO:0000256" key="2">
    <source>
        <dbReference type="ARBA" id="ARBA00022801"/>
    </source>
</evidence>
<dbReference type="EMBL" id="ML002635">
    <property type="protein sequence ID" value="RKP36546.1"/>
    <property type="molecule type" value="Genomic_DNA"/>
</dbReference>
<evidence type="ECO:0000259" key="10">
    <source>
        <dbReference type="PROSITE" id="PS51195"/>
    </source>
</evidence>
<keyword evidence="2 11" id="KW-0378">Hydrolase</keyword>
<dbReference type="Pfam" id="PF00270">
    <property type="entry name" value="DEAD"/>
    <property type="match status" value="1"/>
</dbReference>
<feature type="region of interest" description="Disordered" evidence="7">
    <location>
        <begin position="408"/>
        <end position="433"/>
    </location>
</feature>
<evidence type="ECO:0000313" key="12">
    <source>
        <dbReference type="Proteomes" id="UP000268162"/>
    </source>
</evidence>
<dbReference type="CDD" id="cd18787">
    <property type="entry name" value="SF2_C_DEAD"/>
    <property type="match status" value="1"/>
</dbReference>
<dbReference type="GO" id="GO:0003724">
    <property type="term" value="F:RNA helicase activity"/>
    <property type="evidence" value="ECO:0007669"/>
    <property type="project" value="InterPro"/>
</dbReference>
<dbReference type="PANTHER" id="PTHR47959:SF24">
    <property type="entry name" value="ATP-DEPENDENT RNA HELICASE"/>
    <property type="match status" value="1"/>
</dbReference>
<protein>
    <submittedName>
        <fullName evidence="11">P-loop containing nucleoside triphosphate hydrolase protein</fullName>
    </submittedName>
</protein>
<sequence length="791" mass="87008">MVPKSTPNTATMATPNSKTKTRKLSKALRKLKQKGRLTTPSSLDQEQEGGDGVDEAPLTSNLDDWEWSEVACPDNAMITDEIGGFLCLEELDGVDCVWQGDDQIGRIVQFRKSGSSTSKKSKRARPDTPLSLEETSNYISIDDFEEGAQYVRQATDADEENTPAEVNTTPVVKADSTNLPTSKKATKQAKKAKGESAEPSPAGAPLVPGTPDKSDESDSPPEADIEAWKSLGLHKSLLNNLASLKFSTPTPIQAQTLPLTLAGRDVVGAAETGSGKTLAFGLPMLDYYLQQSTAADDRLIGLVLTPTRELAIQVRQHLSQIATDTRARVVTVVGGMSVQKQRRVLAQNPAIIVATPGRLWDILSEDRKLGNRLQTVRFLAIDEADRLLERGHFAEVANILKLINQTPSTGSEFESESSEAVEMAPGSTTPPAAEDSLRQTLIFSATLTEDLQAARGGPKKLKGVAKNKVPRSANSVLKDLMDRVQFQDPSPVLVDVTQAHGMAGRLVESRIDCLLEDKDIHLYYLLTRYPARTLVFVNSIDAIRRLVPILQLLKIPAFGLHSQMEQRARLKNVDRFKSHEQAVLVASDVAARGLDIPLVEHVIHYQIPRAADIYVHRSGRTARAQKDGISIMLCCPEEAKLFRKLCHQLSKDELPRFPVDHHILKEMKKRVKLARSINGSEHQVQKKRFDADWMRKSAAEMDVELDEGILSDDESTEAKLALSQTRTKVTNWKRELTLLLNQPIMPRGTSSGFLTSATIHDLATRLLDTESHITQLPATKKTRAISDALGL</sequence>
<evidence type="ECO:0000313" key="11">
    <source>
        <dbReference type="EMBL" id="RKP36546.1"/>
    </source>
</evidence>
<dbReference type="Proteomes" id="UP000268162">
    <property type="component" value="Unassembled WGS sequence"/>
</dbReference>
<dbReference type="PROSITE" id="PS51195">
    <property type="entry name" value="Q_MOTIF"/>
    <property type="match status" value="1"/>
</dbReference>
<evidence type="ECO:0000256" key="7">
    <source>
        <dbReference type="SAM" id="MobiDB-lite"/>
    </source>
</evidence>